<dbReference type="Proteomes" id="UP000239425">
    <property type="component" value="Unassembled WGS sequence"/>
</dbReference>
<dbReference type="EMBL" id="PHHC01000106">
    <property type="protein sequence ID" value="PPE03378.1"/>
    <property type="molecule type" value="Genomic_DNA"/>
</dbReference>
<name>A0A2S5R7S8_9PROT</name>
<reference evidence="1 2" key="1">
    <citation type="submission" date="2017-11" db="EMBL/GenBank/DDBJ databases">
        <title>Comparative genomic analysis of Holospora spp., intranuclear symbionts of paramecia.</title>
        <authorList>
            <person name="Garushyants S.K."/>
            <person name="Beliavskaya A."/>
            <person name="Malko D.B."/>
            <person name="Logacheva M.D."/>
            <person name="Rautian M.S."/>
            <person name="Gelfand M.S."/>
        </authorList>
    </citation>
    <scope>NUCLEOTIDE SEQUENCE [LARGE SCALE GENOMIC DNA]</scope>
    <source>
        <strain evidence="2">02AZ16</strain>
    </source>
</reference>
<proteinExistence type="predicted"/>
<gene>
    <name evidence="1" type="ORF">HCUR_01172</name>
</gene>
<evidence type="ECO:0000313" key="2">
    <source>
        <dbReference type="Proteomes" id="UP000239425"/>
    </source>
</evidence>
<comment type="caution">
    <text evidence="1">The sequence shown here is derived from an EMBL/GenBank/DDBJ whole genome shotgun (WGS) entry which is preliminary data.</text>
</comment>
<dbReference type="AlphaFoldDB" id="A0A2S5R7S8"/>
<sequence>MQKFFELLPYDKTRIFLSIPSFKMFMDARPYIHIIFRHLTKERVQDKVQR</sequence>
<protein>
    <submittedName>
        <fullName evidence="1">Uncharacterized protein</fullName>
    </submittedName>
</protein>
<keyword evidence="2" id="KW-1185">Reference proteome</keyword>
<evidence type="ECO:0000313" key="1">
    <source>
        <dbReference type="EMBL" id="PPE03378.1"/>
    </source>
</evidence>
<organism evidence="1 2">
    <name type="scientific">Holospora curviuscula</name>
    <dbReference type="NCBI Taxonomy" id="1082868"/>
    <lineage>
        <taxon>Bacteria</taxon>
        <taxon>Pseudomonadati</taxon>
        <taxon>Pseudomonadota</taxon>
        <taxon>Alphaproteobacteria</taxon>
        <taxon>Holosporales</taxon>
        <taxon>Holosporaceae</taxon>
        <taxon>Holospora</taxon>
    </lineage>
</organism>
<accession>A0A2S5R7S8</accession>